<sequence length="68" mass="7920">MKLDEIRRARGYSQEYMANKLGCHRNTYAKMEEKPQNITMEEADKLATILNVSVNDIIFLESNLQNVE</sequence>
<dbReference type="Pfam" id="PF01381">
    <property type="entry name" value="HTH_3"/>
    <property type="match status" value="1"/>
</dbReference>
<comment type="caution">
    <text evidence="3">The sequence shown here is derived from an EMBL/GenBank/DDBJ whole genome shotgun (WGS) entry which is preliminary data.</text>
</comment>
<evidence type="ECO:0000259" key="2">
    <source>
        <dbReference type="PROSITE" id="PS50943"/>
    </source>
</evidence>
<feature type="domain" description="HTH cro/C1-type" evidence="2">
    <location>
        <begin position="3"/>
        <end position="57"/>
    </location>
</feature>
<accession>A0A2T3FZC5</accession>
<dbReference type="InterPro" id="IPR010982">
    <property type="entry name" value="Lambda_DNA-bd_dom_sf"/>
</dbReference>
<reference evidence="4" key="1">
    <citation type="submission" date="2018-03" db="EMBL/GenBank/DDBJ databases">
        <title>Lachnoclostridium SNUG30370 gen.nov., sp.nov., isolated from human faeces.</title>
        <authorList>
            <person name="Seo B."/>
            <person name="Jeon K."/>
            <person name="Ko G."/>
        </authorList>
    </citation>
    <scope>NUCLEOTIDE SEQUENCE [LARGE SCALE GENOMIC DNA]</scope>
    <source>
        <strain evidence="4">SNUG30370</strain>
    </source>
</reference>
<dbReference type="PANTHER" id="PTHR46558:SF4">
    <property type="entry name" value="DNA-BIDING PHAGE PROTEIN"/>
    <property type="match status" value="1"/>
</dbReference>
<evidence type="ECO:0000313" key="4">
    <source>
        <dbReference type="Proteomes" id="UP000241201"/>
    </source>
</evidence>
<dbReference type="GO" id="GO:0003677">
    <property type="term" value="F:DNA binding"/>
    <property type="evidence" value="ECO:0007669"/>
    <property type="project" value="UniProtKB-KW"/>
</dbReference>
<dbReference type="SUPFAM" id="SSF47413">
    <property type="entry name" value="lambda repressor-like DNA-binding domains"/>
    <property type="match status" value="1"/>
</dbReference>
<dbReference type="Proteomes" id="UP000241201">
    <property type="component" value="Unassembled WGS sequence"/>
</dbReference>
<proteinExistence type="predicted"/>
<dbReference type="CDD" id="cd00093">
    <property type="entry name" value="HTH_XRE"/>
    <property type="match status" value="1"/>
</dbReference>
<dbReference type="PROSITE" id="PS50943">
    <property type="entry name" value="HTH_CROC1"/>
    <property type="match status" value="1"/>
</dbReference>
<name>A0A2T3FZC5_9FIRM</name>
<gene>
    <name evidence="3" type="ORF">C7U55_06295</name>
</gene>
<dbReference type="EMBL" id="PYLP01000006">
    <property type="protein sequence ID" value="PST40630.1"/>
    <property type="molecule type" value="Genomic_DNA"/>
</dbReference>
<evidence type="ECO:0000313" key="3">
    <source>
        <dbReference type="EMBL" id="PST40630.1"/>
    </source>
</evidence>
<dbReference type="PANTHER" id="PTHR46558">
    <property type="entry name" value="TRACRIPTIONAL REGULATORY PROTEIN-RELATED-RELATED"/>
    <property type="match status" value="1"/>
</dbReference>
<dbReference type="AlphaFoldDB" id="A0A2T3FZC5"/>
<keyword evidence="4" id="KW-1185">Reference proteome</keyword>
<evidence type="ECO:0000256" key="1">
    <source>
        <dbReference type="ARBA" id="ARBA00023125"/>
    </source>
</evidence>
<keyword evidence="1" id="KW-0238">DNA-binding</keyword>
<dbReference type="InterPro" id="IPR001387">
    <property type="entry name" value="Cro/C1-type_HTH"/>
</dbReference>
<organism evidence="3 4">
    <name type="scientific">Faecalibacillus faecis</name>
    <dbReference type="NCBI Taxonomy" id="1982628"/>
    <lineage>
        <taxon>Bacteria</taxon>
        <taxon>Bacillati</taxon>
        <taxon>Bacillota</taxon>
        <taxon>Erysipelotrichia</taxon>
        <taxon>Erysipelotrichales</taxon>
        <taxon>Coprobacillaceae</taxon>
        <taxon>Faecalibacillus</taxon>
    </lineage>
</organism>
<dbReference type="SMART" id="SM00530">
    <property type="entry name" value="HTH_XRE"/>
    <property type="match status" value="1"/>
</dbReference>
<dbReference type="Gene3D" id="1.10.260.40">
    <property type="entry name" value="lambda repressor-like DNA-binding domains"/>
    <property type="match status" value="1"/>
</dbReference>
<protein>
    <submittedName>
        <fullName evidence="3">XRE family transcriptional regulator</fullName>
    </submittedName>
</protein>